<gene>
    <name evidence="8" type="ORF">AVDCRST_MAG07-1309</name>
</gene>
<keyword evidence="8" id="KW-0032">Aminotransferase</keyword>
<keyword evidence="3" id="KW-0805">Transcription regulation</keyword>
<dbReference type="PANTHER" id="PTHR46577:SF1">
    <property type="entry name" value="HTH-TYPE TRANSCRIPTIONAL REGULATORY PROTEIN GABR"/>
    <property type="match status" value="1"/>
</dbReference>
<organism evidence="8">
    <name type="scientific">uncultured Frankineae bacterium</name>
    <dbReference type="NCBI Taxonomy" id="437475"/>
    <lineage>
        <taxon>Bacteria</taxon>
        <taxon>Bacillati</taxon>
        <taxon>Actinomycetota</taxon>
        <taxon>Actinomycetes</taxon>
        <taxon>Frankiales</taxon>
        <taxon>environmental samples</taxon>
    </lineage>
</organism>
<dbReference type="Gene3D" id="3.40.640.10">
    <property type="entry name" value="Type I PLP-dependent aspartate aminotransferase-like (Major domain)"/>
    <property type="match status" value="1"/>
</dbReference>
<dbReference type="CDD" id="cd00609">
    <property type="entry name" value="AAT_like"/>
    <property type="match status" value="1"/>
</dbReference>
<dbReference type="InterPro" id="IPR036390">
    <property type="entry name" value="WH_DNA-bd_sf"/>
</dbReference>
<dbReference type="InterPro" id="IPR000524">
    <property type="entry name" value="Tscrpt_reg_HTH_GntR"/>
</dbReference>
<dbReference type="GO" id="GO:0030170">
    <property type="term" value="F:pyridoxal phosphate binding"/>
    <property type="evidence" value="ECO:0007669"/>
    <property type="project" value="InterPro"/>
</dbReference>
<protein>
    <submittedName>
        <fullName evidence="8">Transcriptional regulator, GntR family domain / Aspartate aminotransferase</fullName>
        <ecNumber evidence="8">2.6.1.1</ecNumber>
    </submittedName>
</protein>
<dbReference type="SUPFAM" id="SSF53383">
    <property type="entry name" value="PLP-dependent transferases"/>
    <property type="match status" value="1"/>
</dbReference>
<dbReference type="InterPro" id="IPR015421">
    <property type="entry name" value="PyrdxlP-dep_Trfase_major"/>
</dbReference>
<name>A0A6J4L564_9ACTN</name>
<accession>A0A6J4L564</accession>
<keyword evidence="5" id="KW-0804">Transcription</keyword>
<dbReference type="InterPro" id="IPR015424">
    <property type="entry name" value="PyrdxlP-dep_Trfase"/>
</dbReference>
<dbReference type="GO" id="GO:0004069">
    <property type="term" value="F:L-aspartate:2-oxoglutarate aminotransferase activity"/>
    <property type="evidence" value="ECO:0007669"/>
    <property type="project" value="UniProtKB-EC"/>
</dbReference>
<dbReference type="GO" id="GO:0003700">
    <property type="term" value="F:DNA-binding transcription factor activity"/>
    <property type="evidence" value="ECO:0007669"/>
    <property type="project" value="InterPro"/>
</dbReference>
<evidence type="ECO:0000256" key="6">
    <source>
        <dbReference type="SAM" id="MobiDB-lite"/>
    </source>
</evidence>
<dbReference type="PANTHER" id="PTHR46577">
    <property type="entry name" value="HTH-TYPE TRANSCRIPTIONAL REGULATORY PROTEIN GABR"/>
    <property type="match status" value="1"/>
</dbReference>
<keyword evidence="8" id="KW-0808">Transferase</keyword>
<evidence type="ECO:0000256" key="1">
    <source>
        <dbReference type="ARBA" id="ARBA00005384"/>
    </source>
</evidence>
<dbReference type="InterPro" id="IPR036388">
    <property type="entry name" value="WH-like_DNA-bd_sf"/>
</dbReference>
<feature type="region of interest" description="Disordered" evidence="6">
    <location>
        <begin position="78"/>
        <end position="106"/>
    </location>
</feature>
<evidence type="ECO:0000256" key="5">
    <source>
        <dbReference type="ARBA" id="ARBA00023163"/>
    </source>
</evidence>
<dbReference type="SMART" id="SM00345">
    <property type="entry name" value="HTH_GNTR"/>
    <property type="match status" value="1"/>
</dbReference>
<feature type="domain" description="HTH gntR-type" evidence="7">
    <location>
        <begin position="17"/>
        <end position="85"/>
    </location>
</feature>
<feature type="non-terminal residue" evidence="8">
    <location>
        <position position="424"/>
    </location>
</feature>
<dbReference type="PROSITE" id="PS50949">
    <property type="entry name" value="HTH_GNTR"/>
    <property type="match status" value="1"/>
</dbReference>
<evidence type="ECO:0000313" key="8">
    <source>
        <dbReference type="EMBL" id="CAA9322908.1"/>
    </source>
</evidence>
<dbReference type="Pfam" id="PF00155">
    <property type="entry name" value="Aminotran_1_2"/>
    <property type="match status" value="1"/>
</dbReference>
<evidence type="ECO:0000256" key="2">
    <source>
        <dbReference type="ARBA" id="ARBA00022898"/>
    </source>
</evidence>
<keyword evidence="4" id="KW-0238">DNA-binding</keyword>
<evidence type="ECO:0000256" key="4">
    <source>
        <dbReference type="ARBA" id="ARBA00023125"/>
    </source>
</evidence>
<dbReference type="Gene3D" id="1.10.10.10">
    <property type="entry name" value="Winged helix-like DNA-binding domain superfamily/Winged helix DNA-binding domain"/>
    <property type="match status" value="1"/>
</dbReference>
<keyword evidence="2" id="KW-0663">Pyridoxal phosphate</keyword>
<dbReference type="GO" id="GO:0003677">
    <property type="term" value="F:DNA binding"/>
    <property type="evidence" value="ECO:0007669"/>
    <property type="project" value="UniProtKB-KW"/>
</dbReference>
<dbReference type="InterPro" id="IPR004839">
    <property type="entry name" value="Aminotransferase_I/II_large"/>
</dbReference>
<evidence type="ECO:0000256" key="3">
    <source>
        <dbReference type="ARBA" id="ARBA00023015"/>
    </source>
</evidence>
<sequence>MAGSDFLVLDPESEPARPRTDWLTDAVRAAIATGRLRVGDRLPPTRELAADLGLSRGVVVEAYRRLADEGLLTGRSAAGTRVQASASRPPPLSAAERSVTEPRYDLSPGVPDLSAFPREAWLRAERAVLSSLSERDLRYGDPRGTTALREALAVRLARTRGVRASPADVLVLNGVAQGLTLLGRVLPEAGLPLLAVEDPGSYGARTTLEHAGLRTTAVPVDDAGLDVDQLTATGAGAVLVTPAHQWPTGVVLGPERRRALLAWAADGGLVVEDDYDAEHRYDRPPVPSLQALATERVVHLGSVSKSLAPALRLGWMIAPRPLHEALVEAKRHADIASPALAQLVLARLMTGGDLDRHLRAVRARHRRRRDAMLTALTRHLPDLRIHGIAAGLHLLATGPSLADDQAVEATALRHGVRVQALSPH</sequence>
<dbReference type="EC" id="2.6.1.1" evidence="8"/>
<dbReference type="Pfam" id="PF00392">
    <property type="entry name" value="GntR"/>
    <property type="match status" value="1"/>
</dbReference>
<dbReference type="PRINTS" id="PR00035">
    <property type="entry name" value="HTHGNTR"/>
</dbReference>
<evidence type="ECO:0000259" key="7">
    <source>
        <dbReference type="PROSITE" id="PS50949"/>
    </source>
</evidence>
<dbReference type="SUPFAM" id="SSF46785">
    <property type="entry name" value="Winged helix' DNA-binding domain"/>
    <property type="match status" value="1"/>
</dbReference>
<dbReference type="InterPro" id="IPR051446">
    <property type="entry name" value="HTH_trans_reg/aminotransferase"/>
</dbReference>
<dbReference type="AlphaFoldDB" id="A0A6J4L564"/>
<dbReference type="CDD" id="cd07377">
    <property type="entry name" value="WHTH_GntR"/>
    <property type="match status" value="1"/>
</dbReference>
<dbReference type="EMBL" id="CADCUB010000067">
    <property type="protein sequence ID" value="CAA9322908.1"/>
    <property type="molecule type" value="Genomic_DNA"/>
</dbReference>
<proteinExistence type="inferred from homology"/>
<comment type="similarity">
    <text evidence="1">In the C-terminal section; belongs to the class-I pyridoxal-phosphate-dependent aminotransferase family.</text>
</comment>
<reference evidence="8" key="1">
    <citation type="submission" date="2020-02" db="EMBL/GenBank/DDBJ databases">
        <authorList>
            <person name="Meier V. D."/>
        </authorList>
    </citation>
    <scope>NUCLEOTIDE SEQUENCE</scope>
    <source>
        <strain evidence="8">AVDCRST_MAG07</strain>
    </source>
</reference>